<dbReference type="PRINTS" id="PR00411">
    <property type="entry name" value="PNDRDTASEI"/>
</dbReference>
<organism evidence="9 10">
    <name type="scientific">Edaphobacillus lindanitolerans</name>
    <dbReference type="NCBI Taxonomy" id="550447"/>
    <lineage>
        <taxon>Bacteria</taxon>
        <taxon>Bacillati</taxon>
        <taxon>Bacillota</taxon>
        <taxon>Bacilli</taxon>
        <taxon>Bacillales</taxon>
        <taxon>Bacillaceae</taxon>
        <taxon>Edaphobacillus</taxon>
    </lineage>
</organism>
<evidence type="ECO:0000313" key="9">
    <source>
        <dbReference type="EMBL" id="SIT68956.1"/>
    </source>
</evidence>
<dbReference type="EMBL" id="FTPL01000001">
    <property type="protein sequence ID" value="SIT68956.1"/>
    <property type="molecule type" value="Genomic_DNA"/>
</dbReference>
<accession>A0A1U7PJ20</accession>
<dbReference type="InterPro" id="IPR050260">
    <property type="entry name" value="FAD-bd_OxRdtase"/>
</dbReference>
<name>A0A1U7PJ20_9BACI</name>
<dbReference type="Pfam" id="PF02852">
    <property type="entry name" value="Pyr_redox_dim"/>
    <property type="match status" value="1"/>
</dbReference>
<dbReference type="GO" id="GO:0016491">
    <property type="term" value="F:oxidoreductase activity"/>
    <property type="evidence" value="ECO:0007669"/>
    <property type="project" value="UniProtKB-KW"/>
</dbReference>
<evidence type="ECO:0000259" key="8">
    <source>
        <dbReference type="Pfam" id="PF07992"/>
    </source>
</evidence>
<dbReference type="PANTHER" id="PTHR43429">
    <property type="entry name" value="PYRIDINE NUCLEOTIDE-DISULFIDE OXIDOREDUCTASE DOMAIN-CONTAINING"/>
    <property type="match status" value="1"/>
</dbReference>
<protein>
    <submittedName>
        <fullName evidence="9">NADPH-dependent 2,4-dienoyl-CoA reductase, sulfur reductase</fullName>
    </submittedName>
</protein>
<evidence type="ECO:0000256" key="2">
    <source>
        <dbReference type="ARBA" id="ARBA00009130"/>
    </source>
</evidence>
<keyword evidence="4" id="KW-0274">FAD</keyword>
<evidence type="ECO:0000313" key="10">
    <source>
        <dbReference type="Proteomes" id="UP000187550"/>
    </source>
</evidence>
<sequence length="454" mass="49165">MKPLNIVVIGAVAGGATVSSQLRRFLPDANITVIGKDSRMGFATCGMPYVLGGLVESMDSLVSVTPELFRDKKSIDVRLRHEATEIDRPGKKVIVRDLDSGETEALPYDKLVLSPGGSARTPEIPGSPSIPVFTLRHFDDMAEFENYLERTHPQRGLVIGGGFIGVELAENFRQLGIHTELVEHHGRIMPISDPDMSGLLEQEMKENGVVLHLGREVRSVTGDRVCLDDGSEFRADFIAAAVGLVPNTELAEEAGLTIGPTGGIATDPFMRTSDPDIYAIGDAAEGRDWFTGKPKRVPLAWSTHREAFIAANHIAGGNTEMDGLLGTSITKLFSLTAGMTGMSEQMLKEENMAFKTIIHESRSNAGYFPGNGKLRLKIHYDPDTRLILGAQAVGEKGADKRIDIIATAIRGRMTMDDLAAIEIAYSPAYSSPKDPVNMAGYKSMDRPGNRTDGK</sequence>
<reference evidence="10" key="1">
    <citation type="submission" date="2017-01" db="EMBL/GenBank/DDBJ databases">
        <authorList>
            <person name="Varghese N."/>
            <person name="Submissions S."/>
        </authorList>
    </citation>
    <scope>NUCLEOTIDE SEQUENCE [LARGE SCALE GENOMIC DNA]</scope>
    <source>
        <strain evidence="10">MNA4</strain>
    </source>
</reference>
<dbReference type="InterPro" id="IPR036188">
    <property type="entry name" value="FAD/NAD-bd_sf"/>
</dbReference>
<dbReference type="SUPFAM" id="SSF55424">
    <property type="entry name" value="FAD/NAD-linked reductases, dimerisation (C-terminal) domain"/>
    <property type="match status" value="1"/>
</dbReference>
<gene>
    <name evidence="9" type="ORF">SAMN05428946_0429</name>
</gene>
<evidence type="ECO:0000256" key="6">
    <source>
        <dbReference type="ARBA" id="ARBA00023284"/>
    </source>
</evidence>
<feature type="domain" description="Pyridine nucleotide-disulphide oxidoreductase dimerisation" evidence="7">
    <location>
        <begin position="330"/>
        <end position="430"/>
    </location>
</feature>
<dbReference type="InterPro" id="IPR016156">
    <property type="entry name" value="FAD/NAD-linked_Rdtase_dimer_sf"/>
</dbReference>
<dbReference type="PANTHER" id="PTHR43429:SF1">
    <property type="entry name" value="NAD(P)H SULFUR OXIDOREDUCTASE (COA-DEPENDENT)"/>
    <property type="match status" value="1"/>
</dbReference>
<keyword evidence="10" id="KW-1185">Reference proteome</keyword>
<dbReference type="Pfam" id="PF07992">
    <property type="entry name" value="Pyr_redox_2"/>
    <property type="match status" value="1"/>
</dbReference>
<proteinExistence type="inferred from homology"/>
<dbReference type="STRING" id="550447.SAMN05428946_0429"/>
<dbReference type="InterPro" id="IPR023753">
    <property type="entry name" value="FAD/NAD-binding_dom"/>
</dbReference>
<dbReference type="SUPFAM" id="SSF51905">
    <property type="entry name" value="FAD/NAD(P)-binding domain"/>
    <property type="match status" value="1"/>
</dbReference>
<dbReference type="PRINTS" id="PR00368">
    <property type="entry name" value="FADPNR"/>
</dbReference>
<keyword evidence="3" id="KW-0285">Flavoprotein</keyword>
<evidence type="ECO:0000256" key="1">
    <source>
        <dbReference type="ARBA" id="ARBA00001974"/>
    </source>
</evidence>
<keyword evidence="6" id="KW-0676">Redox-active center</keyword>
<dbReference type="InterPro" id="IPR004099">
    <property type="entry name" value="Pyr_nucl-diS_OxRdtase_dimer"/>
</dbReference>
<dbReference type="Gene3D" id="3.50.50.60">
    <property type="entry name" value="FAD/NAD(P)-binding domain"/>
    <property type="match status" value="2"/>
</dbReference>
<evidence type="ECO:0000259" key="7">
    <source>
        <dbReference type="Pfam" id="PF02852"/>
    </source>
</evidence>
<dbReference type="Proteomes" id="UP000187550">
    <property type="component" value="Unassembled WGS sequence"/>
</dbReference>
<comment type="similarity">
    <text evidence="2">Belongs to the class-III pyridine nucleotide-disulfide oxidoreductase family.</text>
</comment>
<keyword evidence="5" id="KW-0560">Oxidoreductase</keyword>
<feature type="domain" description="FAD/NAD(P)-binding" evidence="8">
    <location>
        <begin position="5"/>
        <end position="301"/>
    </location>
</feature>
<evidence type="ECO:0000256" key="4">
    <source>
        <dbReference type="ARBA" id="ARBA00022827"/>
    </source>
</evidence>
<evidence type="ECO:0000256" key="5">
    <source>
        <dbReference type="ARBA" id="ARBA00023002"/>
    </source>
</evidence>
<dbReference type="AlphaFoldDB" id="A0A1U7PJ20"/>
<comment type="cofactor">
    <cofactor evidence="1">
        <name>FAD</name>
        <dbReference type="ChEBI" id="CHEBI:57692"/>
    </cofactor>
</comment>
<evidence type="ECO:0000256" key="3">
    <source>
        <dbReference type="ARBA" id="ARBA00022630"/>
    </source>
</evidence>